<keyword evidence="4 8" id="KW-0812">Transmembrane</keyword>
<feature type="transmembrane region" description="Helical" evidence="8">
    <location>
        <begin position="113"/>
        <end position="135"/>
    </location>
</feature>
<dbReference type="OrthoDB" id="9766407at2"/>
<feature type="transmembrane region" description="Helical" evidence="8">
    <location>
        <begin position="303"/>
        <end position="324"/>
    </location>
</feature>
<dbReference type="eggNOG" id="COG0591">
    <property type="taxonomic scope" value="Bacteria"/>
</dbReference>
<evidence type="ECO:0000256" key="6">
    <source>
        <dbReference type="ARBA" id="ARBA00023136"/>
    </source>
</evidence>
<feature type="transmembrane region" description="Helical" evidence="8">
    <location>
        <begin position="449"/>
        <end position="468"/>
    </location>
</feature>
<sequence>MIIVVLYMLGMLGIGYWSSKRISSSTDFMVAGRSMGPILMAGTLAATEIGGGSSLGVVEKASNLGKSQWGLSAAWYVLAMGIAFIVLMVLAPKFRASEVRTVPEYFRRRYGKLSGLFTSVTMLLPLIGLTAGQFMASATILSVMMNLNWKTSLIVVAIIVTIYAVMGGMWSVAITDFVQVGLIVAGMLIAIPFSLNYAGGWSNIVDNVPPETWNLFSGIGGWKAILALIIMYISTFTVGQEAVSRYYSARDGKAAMQGSILASGINIIYAFIPTILGIITLALVNMGKVSSTEVLAQGARYSLPVLATLTMPAVIVGLLFSGIISATMSSADSDLLGAGSIFSNDIYKQYIKPGADDKEIMNVTRITMVIVGIFSLIVALSATSIIDLLMFSFTLRAAGAFFPYVFGHYWKKASPAGTIASLIVGSLVSLIFEKKLIPGLTFFGWEQQAVIPGLVSALVVFVVFSLLMPPKNETLEFDANEKA</sequence>
<comment type="subcellular location">
    <subcellularLocation>
        <location evidence="1">Membrane</location>
        <topology evidence="1">Multi-pass membrane protein</topology>
    </subcellularLocation>
</comment>
<evidence type="ECO:0000256" key="2">
    <source>
        <dbReference type="ARBA" id="ARBA00006434"/>
    </source>
</evidence>
<dbReference type="RefSeq" id="WP_023386918.1">
    <property type="nucleotide sequence ID" value="NZ_AXUN02000224.1"/>
</dbReference>
<dbReference type="GO" id="GO:0022857">
    <property type="term" value="F:transmembrane transporter activity"/>
    <property type="evidence" value="ECO:0007669"/>
    <property type="project" value="InterPro"/>
</dbReference>
<feature type="transmembrane region" description="Helical" evidence="8">
    <location>
        <begin position="413"/>
        <end position="437"/>
    </location>
</feature>
<dbReference type="AlphaFoldDB" id="V7I1U2"/>
<evidence type="ECO:0000256" key="3">
    <source>
        <dbReference type="ARBA" id="ARBA00022448"/>
    </source>
</evidence>
<comment type="similarity">
    <text evidence="2 7">Belongs to the sodium:solute symporter (SSF) (TC 2.A.21) family.</text>
</comment>
<dbReference type="EMBL" id="AXUN02000224">
    <property type="protein sequence ID" value="ETA79139.1"/>
    <property type="molecule type" value="Genomic_DNA"/>
</dbReference>
<dbReference type="PANTHER" id="PTHR48086">
    <property type="entry name" value="SODIUM/PROLINE SYMPORTER-RELATED"/>
    <property type="match status" value="1"/>
</dbReference>
<gene>
    <name evidence="9" type="ORF">T472_0218580</name>
</gene>
<keyword evidence="3" id="KW-0813">Transport</keyword>
<evidence type="ECO:0000256" key="5">
    <source>
        <dbReference type="ARBA" id="ARBA00022989"/>
    </source>
</evidence>
<dbReference type="InterPro" id="IPR001734">
    <property type="entry name" value="Na/solute_symporter"/>
</dbReference>
<feature type="transmembrane region" description="Helical" evidence="8">
    <location>
        <begin position="260"/>
        <end position="283"/>
    </location>
</feature>
<protein>
    <submittedName>
        <fullName evidence="9">Sodium:solute symporter</fullName>
    </submittedName>
</protein>
<dbReference type="Gene3D" id="1.20.1730.10">
    <property type="entry name" value="Sodium/glucose cotransporter"/>
    <property type="match status" value="1"/>
</dbReference>
<dbReference type="PROSITE" id="PS50283">
    <property type="entry name" value="NA_SOLUT_SYMP_3"/>
    <property type="match status" value="1"/>
</dbReference>
<keyword evidence="6 8" id="KW-0472">Membrane</keyword>
<dbReference type="PATRIC" id="fig|994573.3.peg.3532"/>
<evidence type="ECO:0000313" key="9">
    <source>
        <dbReference type="EMBL" id="ETA79139.1"/>
    </source>
</evidence>
<proteinExistence type="inferred from homology"/>
<evidence type="ECO:0000256" key="4">
    <source>
        <dbReference type="ARBA" id="ARBA00022692"/>
    </source>
</evidence>
<feature type="transmembrane region" description="Helical" evidence="8">
    <location>
        <begin position="219"/>
        <end position="239"/>
    </location>
</feature>
<dbReference type="GO" id="GO:0005886">
    <property type="term" value="C:plasma membrane"/>
    <property type="evidence" value="ECO:0007669"/>
    <property type="project" value="TreeGrafter"/>
</dbReference>
<name>V7I1U2_9CLOT</name>
<dbReference type="CDD" id="cd10322">
    <property type="entry name" value="SLC5sbd"/>
    <property type="match status" value="1"/>
</dbReference>
<keyword evidence="5 8" id="KW-1133">Transmembrane helix</keyword>
<evidence type="ECO:0000256" key="7">
    <source>
        <dbReference type="RuleBase" id="RU362091"/>
    </source>
</evidence>
<feature type="transmembrane region" description="Helical" evidence="8">
    <location>
        <begin position="368"/>
        <end position="393"/>
    </location>
</feature>
<organism evidence="9 10">
    <name type="scientific">Youngiibacter fragilis 232.1</name>
    <dbReference type="NCBI Taxonomy" id="994573"/>
    <lineage>
        <taxon>Bacteria</taxon>
        <taxon>Bacillati</taxon>
        <taxon>Bacillota</taxon>
        <taxon>Clostridia</taxon>
        <taxon>Eubacteriales</taxon>
        <taxon>Clostridiaceae</taxon>
        <taxon>Youngiibacter</taxon>
    </lineage>
</organism>
<dbReference type="Pfam" id="PF00474">
    <property type="entry name" value="SSF"/>
    <property type="match status" value="1"/>
</dbReference>
<evidence type="ECO:0000313" key="10">
    <source>
        <dbReference type="Proteomes" id="UP000017747"/>
    </source>
</evidence>
<feature type="transmembrane region" description="Helical" evidence="8">
    <location>
        <begin position="177"/>
        <end position="199"/>
    </location>
</feature>
<comment type="caution">
    <text evidence="9">The sequence shown here is derived from an EMBL/GenBank/DDBJ whole genome shotgun (WGS) entry which is preliminary data.</text>
</comment>
<evidence type="ECO:0000256" key="1">
    <source>
        <dbReference type="ARBA" id="ARBA00004141"/>
    </source>
</evidence>
<dbReference type="STRING" id="994573.T472_0218580"/>
<accession>V7I1U2</accession>
<dbReference type="Proteomes" id="UP000017747">
    <property type="component" value="Unassembled WGS sequence"/>
</dbReference>
<dbReference type="PANTHER" id="PTHR48086:SF7">
    <property type="entry name" value="SODIUM-SOLUTE SYMPORTER-RELATED"/>
    <property type="match status" value="1"/>
</dbReference>
<reference evidence="9 10" key="1">
    <citation type="journal article" date="2014" name="Genome Announc.">
        <title>Genome Sequence of Youngiibacter fragilis, the Type Strain of the Genus Youngiibacter.</title>
        <authorList>
            <person name="Wawrik C.B."/>
            <person name="Callaghan A.V."/>
            <person name="Stamps B.W."/>
            <person name="Wawrik B."/>
        </authorList>
    </citation>
    <scope>NUCLEOTIDE SEQUENCE [LARGE SCALE GENOMIC DNA]</scope>
    <source>
        <strain evidence="9 10">232.1</strain>
    </source>
</reference>
<dbReference type="InterPro" id="IPR050277">
    <property type="entry name" value="Sodium:Solute_Symporter"/>
</dbReference>
<keyword evidence="10" id="KW-1185">Reference proteome</keyword>
<feature type="transmembrane region" description="Helical" evidence="8">
    <location>
        <begin position="73"/>
        <end position="92"/>
    </location>
</feature>
<evidence type="ECO:0000256" key="8">
    <source>
        <dbReference type="SAM" id="Phobius"/>
    </source>
</evidence>
<feature type="transmembrane region" description="Helical" evidence="8">
    <location>
        <begin position="147"/>
        <end position="165"/>
    </location>
</feature>
<dbReference type="InterPro" id="IPR038377">
    <property type="entry name" value="Na/Glc_symporter_sf"/>
</dbReference>